<dbReference type="InterPro" id="IPR002129">
    <property type="entry name" value="PyrdxlP-dep_de-COase"/>
</dbReference>
<comment type="caution">
    <text evidence="7">The sequence shown here is derived from an EMBL/GenBank/DDBJ whole genome shotgun (WGS) entry which is preliminary data.</text>
</comment>
<evidence type="ECO:0000313" key="7">
    <source>
        <dbReference type="EMBL" id="MFB9754040.1"/>
    </source>
</evidence>
<dbReference type="Gene3D" id="3.40.640.10">
    <property type="entry name" value="Type I PLP-dependent aspartate aminotransferase-like (Major domain)"/>
    <property type="match status" value="1"/>
</dbReference>
<reference evidence="7 8" key="1">
    <citation type="submission" date="2024-09" db="EMBL/GenBank/DDBJ databases">
        <authorList>
            <person name="Sun Q."/>
            <person name="Mori K."/>
        </authorList>
    </citation>
    <scope>NUCLEOTIDE SEQUENCE [LARGE SCALE GENOMIC DNA]</scope>
    <source>
        <strain evidence="7 8">JCM 12520</strain>
    </source>
</reference>
<dbReference type="EMBL" id="JBHMAG010000014">
    <property type="protein sequence ID" value="MFB9754040.1"/>
    <property type="molecule type" value="Genomic_DNA"/>
</dbReference>
<name>A0ABV5W101_9BACL</name>
<dbReference type="SUPFAM" id="SSF53383">
    <property type="entry name" value="PLP-dependent transferases"/>
    <property type="match status" value="1"/>
</dbReference>
<keyword evidence="8" id="KW-1185">Reference proteome</keyword>
<comment type="similarity">
    <text evidence="2 6">Belongs to the group II decarboxylase family.</text>
</comment>
<evidence type="ECO:0000256" key="4">
    <source>
        <dbReference type="ARBA" id="ARBA00022898"/>
    </source>
</evidence>
<evidence type="ECO:0000256" key="1">
    <source>
        <dbReference type="ARBA" id="ARBA00001933"/>
    </source>
</evidence>
<dbReference type="PANTHER" id="PTHR11999:SF70">
    <property type="entry name" value="MIP05841P"/>
    <property type="match status" value="1"/>
</dbReference>
<evidence type="ECO:0000256" key="2">
    <source>
        <dbReference type="ARBA" id="ARBA00009533"/>
    </source>
</evidence>
<dbReference type="Pfam" id="PF00282">
    <property type="entry name" value="Pyridoxal_deC"/>
    <property type="match status" value="1"/>
</dbReference>
<accession>A0ABV5W101</accession>
<comment type="cofactor">
    <cofactor evidence="1 6">
        <name>pyridoxal 5'-phosphate</name>
        <dbReference type="ChEBI" id="CHEBI:597326"/>
    </cofactor>
</comment>
<dbReference type="PANTHER" id="PTHR11999">
    <property type="entry name" value="GROUP II PYRIDOXAL-5-PHOSPHATE DECARBOXYLASE"/>
    <property type="match status" value="1"/>
</dbReference>
<keyword evidence="5 6" id="KW-0456">Lyase</keyword>
<evidence type="ECO:0000256" key="6">
    <source>
        <dbReference type="RuleBase" id="RU000382"/>
    </source>
</evidence>
<sequence length="485" mass="51746">MTNNTQNGIEIGVSNFHALLERTQAHAVDFLNKLDKRSVSATTDTNTLRRRLGIPLGNDGIPAERVIDDLVAATEGGHLGSAGGRFFAWVIGGALPSALAADWLTSTWDNNAALYACGPAASVVEEVAGSWIKEVLDLPSTASFAFTTGCQMAHFTCLAAARHALLRDRGWNVEKDGLTGAPAIRILASEQRHGSIERALRFLGIGTAALVPLTTDADARVTADVLFKALRVSDSPTIVILDAADLNVAAIDPFSELIPIARTAGAWVHIDGAFGLWARASGQHRSKLTGVEMAHSWATDAHKWLNTPKDLGIALITDSNAHRAAMVISADYLTHDATTRDQIDWTPDWTRRARGFAVYAAFRELGRHGVADLIDRSCAHAAALANGIAALHGAELVFAPTLNQGLVRFLSPKPNASEEDHDAHTASVIASINAEGTAFFSGTVWKGRRAMRISVVNWRTSDSDVHATINAVARVLVSMGSKPIS</sequence>
<proteinExistence type="inferred from homology"/>
<dbReference type="Gene3D" id="3.90.1150.10">
    <property type="entry name" value="Aspartate Aminotransferase, domain 1"/>
    <property type="match status" value="1"/>
</dbReference>
<evidence type="ECO:0000256" key="3">
    <source>
        <dbReference type="ARBA" id="ARBA00022793"/>
    </source>
</evidence>
<dbReference type="InterPro" id="IPR015422">
    <property type="entry name" value="PyrdxlP-dep_Trfase_small"/>
</dbReference>
<keyword evidence="4 6" id="KW-0663">Pyridoxal phosphate</keyword>
<dbReference type="InterPro" id="IPR015424">
    <property type="entry name" value="PyrdxlP-dep_Trfase"/>
</dbReference>
<dbReference type="InterPro" id="IPR015421">
    <property type="entry name" value="PyrdxlP-dep_Trfase_major"/>
</dbReference>
<evidence type="ECO:0000313" key="8">
    <source>
        <dbReference type="Proteomes" id="UP001589619"/>
    </source>
</evidence>
<organism evidence="7 8">
    <name type="scientific">Paenibacillus hodogayensis</name>
    <dbReference type="NCBI Taxonomy" id="279208"/>
    <lineage>
        <taxon>Bacteria</taxon>
        <taxon>Bacillati</taxon>
        <taxon>Bacillota</taxon>
        <taxon>Bacilli</taxon>
        <taxon>Bacillales</taxon>
        <taxon>Paenibacillaceae</taxon>
        <taxon>Paenibacillus</taxon>
    </lineage>
</organism>
<protein>
    <submittedName>
        <fullName evidence="7">Pyridoxal phosphate-dependent decarboxylase family protein</fullName>
    </submittedName>
</protein>
<dbReference type="RefSeq" id="WP_344914468.1">
    <property type="nucleotide sequence ID" value="NZ_BAAAYO010000013.1"/>
</dbReference>
<gene>
    <name evidence="7" type="ORF">ACFFNY_20930</name>
</gene>
<dbReference type="Proteomes" id="UP001589619">
    <property type="component" value="Unassembled WGS sequence"/>
</dbReference>
<keyword evidence="3" id="KW-0210">Decarboxylase</keyword>
<dbReference type="InterPro" id="IPR010977">
    <property type="entry name" value="Aromatic_deC"/>
</dbReference>
<evidence type="ECO:0000256" key="5">
    <source>
        <dbReference type="ARBA" id="ARBA00023239"/>
    </source>
</evidence>